<organism evidence="3 4">
    <name type="scientific">Xanthomonas citri pv. citri</name>
    <dbReference type="NCBI Taxonomy" id="611301"/>
    <lineage>
        <taxon>Bacteria</taxon>
        <taxon>Pseudomonadati</taxon>
        <taxon>Pseudomonadota</taxon>
        <taxon>Gammaproteobacteria</taxon>
        <taxon>Lysobacterales</taxon>
        <taxon>Lysobacteraceae</taxon>
        <taxon>Xanthomonas</taxon>
    </lineage>
</organism>
<keyword evidence="1" id="KW-0813">Transport</keyword>
<feature type="transmembrane region" description="Helical" evidence="2">
    <location>
        <begin position="20"/>
        <end position="39"/>
    </location>
</feature>
<dbReference type="GO" id="GO:0005886">
    <property type="term" value="C:plasma membrane"/>
    <property type="evidence" value="ECO:0007669"/>
    <property type="project" value="TreeGrafter"/>
</dbReference>
<proteinExistence type="predicted"/>
<dbReference type="InterPro" id="IPR002528">
    <property type="entry name" value="MATE_fam"/>
</dbReference>
<keyword evidence="2" id="KW-0812">Transmembrane</keyword>
<dbReference type="Proteomes" id="UP000653002">
    <property type="component" value="Unassembled WGS sequence"/>
</dbReference>
<evidence type="ECO:0000256" key="2">
    <source>
        <dbReference type="SAM" id="Phobius"/>
    </source>
</evidence>
<feature type="non-terminal residue" evidence="3">
    <location>
        <position position="85"/>
    </location>
</feature>
<evidence type="ECO:0000256" key="1">
    <source>
        <dbReference type="ARBA" id="ARBA00022448"/>
    </source>
</evidence>
<dbReference type="GO" id="GO:0042910">
    <property type="term" value="F:xenobiotic transmembrane transporter activity"/>
    <property type="evidence" value="ECO:0007669"/>
    <property type="project" value="InterPro"/>
</dbReference>
<dbReference type="Pfam" id="PF01554">
    <property type="entry name" value="MatE"/>
    <property type="match status" value="1"/>
</dbReference>
<dbReference type="PANTHER" id="PTHR43298:SF2">
    <property type="entry name" value="FMN_FAD EXPORTER YEEO-RELATED"/>
    <property type="match status" value="1"/>
</dbReference>
<feature type="non-terminal residue" evidence="3">
    <location>
        <position position="1"/>
    </location>
</feature>
<keyword evidence="2" id="KW-0472">Membrane</keyword>
<protein>
    <submittedName>
        <fullName evidence="3">MATE family efflux transporter</fullName>
    </submittedName>
</protein>
<reference evidence="3" key="1">
    <citation type="submission" date="2020-01" db="EMBL/GenBank/DDBJ databases">
        <authorList>
            <person name="Richard D."/>
        </authorList>
    </citation>
    <scope>NUCLEOTIDE SEQUENCE</scope>
    <source>
        <strain evidence="3">JP541</strain>
    </source>
</reference>
<accession>A0A8I0H186</accession>
<dbReference type="AlphaFoldDB" id="A0A8I0H186"/>
<dbReference type="InterPro" id="IPR050222">
    <property type="entry name" value="MATE_MdtK"/>
</dbReference>
<gene>
    <name evidence="3" type="ORF">GUH15_10455</name>
</gene>
<evidence type="ECO:0000313" key="4">
    <source>
        <dbReference type="Proteomes" id="UP000653002"/>
    </source>
</evidence>
<dbReference type="PANTHER" id="PTHR43298">
    <property type="entry name" value="MULTIDRUG RESISTANCE PROTEIN NORM-RELATED"/>
    <property type="match status" value="1"/>
</dbReference>
<dbReference type="GO" id="GO:0015297">
    <property type="term" value="F:antiporter activity"/>
    <property type="evidence" value="ECO:0007669"/>
    <property type="project" value="InterPro"/>
</dbReference>
<sequence>SAEGIVRLLGGEPDIVTVGAPYTRIFLLFTPFFMCNYILRSFVLNDGDPSLAMTATMASSLFNIVMDWVLMFPLKMGIAGAALAT</sequence>
<keyword evidence="2" id="KW-1133">Transmembrane helix</keyword>
<dbReference type="EMBL" id="JAABFR010000787">
    <property type="protein sequence ID" value="MBD4336468.1"/>
    <property type="molecule type" value="Genomic_DNA"/>
</dbReference>
<evidence type="ECO:0000313" key="3">
    <source>
        <dbReference type="EMBL" id="MBD4336468.1"/>
    </source>
</evidence>
<comment type="caution">
    <text evidence="3">The sequence shown here is derived from an EMBL/GenBank/DDBJ whole genome shotgun (WGS) entry which is preliminary data.</text>
</comment>
<name>A0A8I0H186_XANCI</name>